<accession>A0ACB7RXQ5</accession>
<dbReference type="Proteomes" id="UP000821845">
    <property type="component" value="Chromosome 7"/>
</dbReference>
<proteinExistence type="predicted"/>
<name>A0ACB7RXQ5_HYAAI</name>
<gene>
    <name evidence="1" type="ORF">HPB50_003390</name>
</gene>
<sequence length="614" mass="66426">MVLGSVLQFVALELFVLLDSFPLLMASSALFGVSSGLRITLIAPCVAKEVGVDRMPVVLGGVAFWSGVVLLLRPFLIGSGHMSSTDKPHGAVGCQYLTTKNGVVQLQCTQVGRHWQTQKGATSRGEMALTMLSLKKDPSFGLDSRRSWVTAVFCSLCLTMALIGQHAVGIIFYGIVQTYGVSRQEASWPLSLTHSLSTLGGPVLGYLCSRFSCRAVLLISTFTAGATMSACFFADSIFYLNVLFGMAHGTAVCGVHVSVNVLVSQHFEKRRATACSAMYTLSCINSAYLPPLAEMLRATYGIHGTFLVLGGMVLNAFPVALAVRSPEWCSSRKEDSVRSMRERQRDFEAAPSKDLRPQRDTQAVVHSDCTEVSDGKAHDTEIVDIPLVQNCHSCLNARTSQADRERVNDGSVAAMVREFVSTAFAVYAISFSVIALGMSTFLLLAVDIALDKGILPSRGVFLLNAFAVTDIIMRPLSGLLIDSGFLSLGSVMLLGYVLQFLALELFVFCDSFPLLLASSSLFGVSNGLRVTLLAPCVSRDVGVDRMPVVFGGVAFCCGVVLLIRPFLIGYWRDTMGSYEGLLHFVAALNAVVAVMWVARLYVKRRHKPLVLERS</sequence>
<keyword evidence="2" id="KW-1185">Reference proteome</keyword>
<dbReference type="EMBL" id="CM023487">
    <property type="protein sequence ID" value="KAH6925299.1"/>
    <property type="molecule type" value="Genomic_DNA"/>
</dbReference>
<protein>
    <submittedName>
        <fullName evidence="1">Uncharacterized protein</fullName>
    </submittedName>
</protein>
<organism evidence="1 2">
    <name type="scientific">Hyalomma asiaticum</name>
    <name type="common">Tick</name>
    <dbReference type="NCBI Taxonomy" id="266040"/>
    <lineage>
        <taxon>Eukaryota</taxon>
        <taxon>Metazoa</taxon>
        <taxon>Ecdysozoa</taxon>
        <taxon>Arthropoda</taxon>
        <taxon>Chelicerata</taxon>
        <taxon>Arachnida</taxon>
        <taxon>Acari</taxon>
        <taxon>Parasitiformes</taxon>
        <taxon>Ixodida</taxon>
        <taxon>Ixodoidea</taxon>
        <taxon>Ixodidae</taxon>
        <taxon>Hyalomminae</taxon>
        <taxon>Hyalomma</taxon>
    </lineage>
</organism>
<reference evidence="1" key="1">
    <citation type="submission" date="2020-05" db="EMBL/GenBank/DDBJ databases">
        <title>Large-scale comparative analyses of tick genomes elucidate their genetic diversity and vector capacities.</title>
        <authorList>
            <person name="Jia N."/>
            <person name="Wang J."/>
            <person name="Shi W."/>
            <person name="Du L."/>
            <person name="Sun Y."/>
            <person name="Zhan W."/>
            <person name="Jiang J."/>
            <person name="Wang Q."/>
            <person name="Zhang B."/>
            <person name="Ji P."/>
            <person name="Sakyi L.B."/>
            <person name="Cui X."/>
            <person name="Yuan T."/>
            <person name="Jiang B."/>
            <person name="Yang W."/>
            <person name="Lam T.T.-Y."/>
            <person name="Chang Q."/>
            <person name="Ding S."/>
            <person name="Wang X."/>
            <person name="Zhu J."/>
            <person name="Ruan X."/>
            <person name="Zhao L."/>
            <person name="Wei J."/>
            <person name="Que T."/>
            <person name="Du C."/>
            <person name="Cheng J."/>
            <person name="Dai P."/>
            <person name="Han X."/>
            <person name="Huang E."/>
            <person name="Gao Y."/>
            <person name="Liu J."/>
            <person name="Shao H."/>
            <person name="Ye R."/>
            <person name="Li L."/>
            <person name="Wei W."/>
            <person name="Wang X."/>
            <person name="Wang C."/>
            <person name="Yang T."/>
            <person name="Huo Q."/>
            <person name="Li W."/>
            <person name="Guo W."/>
            <person name="Chen H."/>
            <person name="Zhou L."/>
            <person name="Ni X."/>
            <person name="Tian J."/>
            <person name="Zhou Y."/>
            <person name="Sheng Y."/>
            <person name="Liu T."/>
            <person name="Pan Y."/>
            <person name="Xia L."/>
            <person name="Li J."/>
            <person name="Zhao F."/>
            <person name="Cao W."/>
        </authorList>
    </citation>
    <scope>NUCLEOTIDE SEQUENCE</scope>
    <source>
        <strain evidence="1">Hyas-2018</strain>
    </source>
</reference>
<evidence type="ECO:0000313" key="2">
    <source>
        <dbReference type="Proteomes" id="UP000821845"/>
    </source>
</evidence>
<comment type="caution">
    <text evidence="1">The sequence shown here is derived from an EMBL/GenBank/DDBJ whole genome shotgun (WGS) entry which is preliminary data.</text>
</comment>
<evidence type="ECO:0000313" key="1">
    <source>
        <dbReference type="EMBL" id="KAH6925299.1"/>
    </source>
</evidence>